<dbReference type="Pfam" id="PF00646">
    <property type="entry name" value="F-box"/>
    <property type="match status" value="1"/>
</dbReference>
<proteinExistence type="predicted"/>
<evidence type="ECO:0000313" key="2">
    <source>
        <dbReference type="EMBL" id="CAL1352215.1"/>
    </source>
</evidence>
<organism evidence="2 3">
    <name type="scientific">Linum trigynum</name>
    <dbReference type="NCBI Taxonomy" id="586398"/>
    <lineage>
        <taxon>Eukaryota</taxon>
        <taxon>Viridiplantae</taxon>
        <taxon>Streptophyta</taxon>
        <taxon>Embryophyta</taxon>
        <taxon>Tracheophyta</taxon>
        <taxon>Spermatophyta</taxon>
        <taxon>Magnoliopsida</taxon>
        <taxon>eudicotyledons</taxon>
        <taxon>Gunneridae</taxon>
        <taxon>Pentapetalae</taxon>
        <taxon>rosids</taxon>
        <taxon>fabids</taxon>
        <taxon>Malpighiales</taxon>
        <taxon>Linaceae</taxon>
        <taxon>Linum</taxon>
    </lineage>
</organism>
<dbReference type="PROSITE" id="PS50181">
    <property type="entry name" value="FBOX"/>
    <property type="match status" value="1"/>
</dbReference>
<dbReference type="SMART" id="SM00256">
    <property type="entry name" value="FBOX"/>
    <property type="match status" value="1"/>
</dbReference>
<feature type="domain" description="F-box" evidence="1">
    <location>
        <begin position="28"/>
        <end position="81"/>
    </location>
</feature>
<dbReference type="AlphaFoldDB" id="A0AAV2C766"/>
<evidence type="ECO:0000259" key="1">
    <source>
        <dbReference type="PROSITE" id="PS50181"/>
    </source>
</evidence>
<dbReference type="Proteomes" id="UP001497516">
    <property type="component" value="Chromosome 1"/>
</dbReference>
<dbReference type="Gene3D" id="1.20.1280.50">
    <property type="match status" value="1"/>
</dbReference>
<dbReference type="InterPro" id="IPR053781">
    <property type="entry name" value="F-box_AtFBL13-like"/>
</dbReference>
<gene>
    <name evidence="2" type="ORF">LTRI10_LOCUS203</name>
</gene>
<name>A0AAV2C766_9ROSI</name>
<sequence>MAAAAEYSKQPNRSDHRGLQEEIIIIGGSRFDDLPDHILHDILSSLDIKFAVRTSSLSRRWRNTWKHISVLNLSTAEYTRRSFGPSIRKTLQSLSFTAASITRAAADNGLGLDFIVGHIGLNQSLETLRLEAFPLNTSTVVETGFHLLTTLELRRCKFYSVELPSLENLPGLKRLKLVDCKSYYPVTVSVPRRLLELEIRLCYFDGLNLVGVIAPKLETFRFSGYLTQLERLDRFDLPSLDHASIGIVWIEALALYGRSPTRMMEEGNRIYGNHGETTGKLNRAFENFLLGLHNAKSLHLNFFKLESTIRCNLLKCPHAVAKLLMVDKVSPFTKLETLRIQYSHESPIMDDKVFLYQFKIPRVAEENICSEYVIEKIC</sequence>
<dbReference type="Gene3D" id="3.80.10.10">
    <property type="entry name" value="Ribonuclease Inhibitor"/>
    <property type="match status" value="1"/>
</dbReference>
<dbReference type="CDD" id="cd22160">
    <property type="entry name" value="F-box_AtFBL13-like"/>
    <property type="match status" value="1"/>
</dbReference>
<reference evidence="2 3" key="1">
    <citation type="submission" date="2024-04" db="EMBL/GenBank/DDBJ databases">
        <authorList>
            <person name="Fracassetti M."/>
        </authorList>
    </citation>
    <scope>NUCLEOTIDE SEQUENCE [LARGE SCALE GENOMIC DNA]</scope>
</reference>
<dbReference type="InterPro" id="IPR032675">
    <property type="entry name" value="LRR_dom_sf"/>
</dbReference>
<protein>
    <recommendedName>
        <fullName evidence="1">F-box domain-containing protein</fullName>
    </recommendedName>
</protein>
<evidence type="ECO:0000313" key="3">
    <source>
        <dbReference type="Proteomes" id="UP001497516"/>
    </source>
</evidence>
<dbReference type="SUPFAM" id="SSF52058">
    <property type="entry name" value="L domain-like"/>
    <property type="match status" value="1"/>
</dbReference>
<keyword evidence="3" id="KW-1185">Reference proteome</keyword>
<dbReference type="InterPro" id="IPR001810">
    <property type="entry name" value="F-box_dom"/>
</dbReference>
<dbReference type="PANTHER" id="PTHR34223:SF51">
    <property type="entry name" value="OS06G0556300 PROTEIN"/>
    <property type="match status" value="1"/>
</dbReference>
<dbReference type="PANTHER" id="PTHR34223">
    <property type="entry name" value="OS11G0201299 PROTEIN"/>
    <property type="match status" value="1"/>
</dbReference>
<dbReference type="InterPro" id="IPR053197">
    <property type="entry name" value="F-box_SCFL_complex_component"/>
</dbReference>
<accession>A0AAV2C766</accession>
<dbReference type="EMBL" id="OZ034813">
    <property type="protein sequence ID" value="CAL1352215.1"/>
    <property type="molecule type" value="Genomic_DNA"/>
</dbReference>